<dbReference type="EMBL" id="GQ918152">
    <property type="protein sequence ID" value="ADO00484.1"/>
    <property type="molecule type" value="Genomic_DNA"/>
</dbReference>
<sequence length="58" mass="6624">MKSEPSRWCNAPSSSIGLRPMRFKAGIGPRLRRLVHSTIRSKGLSVRYGFKKKLIRPN</sequence>
<dbReference type="Proteomes" id="UP000112896">
    <property type="component" value="Segment"/>
</dbReference>
<organismHost>
    <name type="scientific">Wiseana cervinata</name>
    <dbReference type="NCBI Taxonomy" id="107013"/>
</organismHost>
<name>G0T5G6_IRV9</name>
<protein>
    <submittedName>
        <fullName evidence="1">Uncharacterized protein</fullName>
    </submittedName>
</protein>
<dbReference type="RefSeq" id="YP_004732923.1">
    <property type="nucleotide sequence ID" value="NC_015780.1"/>
</dbReference>
<organism evidence="1 2">
    <name type="scientific">Wiseana iridescent virus</name>
    <name type="common">WIV</name>
    <name type="synonym">Insect iridescent virus type 9</name>
    <dbReference type="NCBI Taxonomy" id="68347"/>
    <lineage>
        <taxon>Viruses</taxon>
        <taxon>Varidnaviria</taxon>
        <taxon>Bamfordvirae</taxon>
        <taxon>Nucleocytoviricota</taxon>
        <taxon>Megaviricetes</taxon>
        <taxon>Pimascovirales</taxon>
        <taxon>Pimascovirales incertae sedis</taxon>
        <taxon>Iridoviridae</taxon>
        <taxon>Betairidovirinae</taxon>
        <taxon>Chloriridovirus</taxon>
        <taxon>Chloriridovirus wiseana1</taxon>
        <taxon>Invertebrate iridescent virus 9</taxon>
    </lineage>
</organism>
<accession>G0T5G6</accession>
<evidence type="ECO:0000313" key="1">
    <source>
        <dbReference type="EMBL" id="ADO00484.1"/>
    </source>
</evidence>
<reference evidence="1 2" key="1">
    <citation type="journal article" date="2011" name="J. Virol.">
        <title>Genomic and proteomic analysis of invertebrate iridovirus type 9.</title>
        <authorList>
            <person name="Wong C.K."/>
            <person name="Young V.L."/>
            <person name="Kleffmann T."/>
            <person name="Ward V.K."/>
        </authorList>
    </citation>
    <scope>NUCLEOTIDE SEQUENCE [LARGE SCALE GENOMIC DNA]</scope>
</reference>
<proteinExistence type="predicted"/>
<dbReference type="GeneID" id="10963862"/>
<dbReference type="KEGG" id="vg:10963862"/>
<keyword evidence="2" id="KW-1185">Reference proteome</keyword>
<evidence type="ECO:0000313" key="2">
    <source>
        <dbReference type="Proteomes" id="UP000112896"/>
    </source>
</evidence>